<keyword evidence="1" id="KW-0328">Glycosyltransferase</keyword>
<evidence type="ECO:0000313" key="6">
    <source>
        <dbReference type="Proteomes" id="UP000195024"/>
    </source>
</evidence>
<dbReference type="Pfam" id="PF04041">
    <property type="entry name" value="Glyco_hydro_130"/>
    <property type="match status" value="1"/>
</dbReference>
<dbReference type="PANTHER" id="PTHR34106">
    <property type="entry name" value="GLYCOSIDASE"/>
    <property type="match status" value="1"/>
</dbReference>
<name>A0A1L8UWG1_ENTMU</name>
<evidence type="ECO:0000256" key="1">
    <source>
        <dbReference type="ARBA" id="ARBA00022676"/>
    </source>
</evidence>
<dbReference type="Gene3D" id="2.115.10.20">
    <property type="entry name" value="Glycosyl hydrolase domain, family 43"/>
    <property type="match status" value="1"/>
</dbReference>
<keyword evidence="4" id="KW-0378">Hydrolase</keyword>
<gene>
    <name evidence="5" type="ORF">A5802_001941</name>
    <name evidence="4" type="ORF">EMU01_17620</name>
</gene>
<dbReference type="InterPro" id="IPR023296">
    <property type="entry name" value="Glyco_hydro_beta-prop_sf"/>
</dbReference>
<dbReference type="InterPro" id="IPR007184">
    <property type="entry name" value="Mannoside_phosphorylase"/>
</dbReference>
<dbReference type="Proteomes" id="UP000321175">
    <property type="component" value="Unassembled WGS sequence"/>
</dbReference>
<dbReference type="AlphaFoldDB" id="A0A1L8UWG1"/>
<dbReference type="EMBL" id="BJWA01000012">
    <property type="protein sequence ID" value="GEL80618.1"/>
    <property type="molecule type" value="Genomic_DNA"/>
</dbReference>
<sequence>MKIDRFNENPLITPEDIKPLHDGYEVIGAFNGGVSYYQGEVLLLLRIAERPISEGPKVIKAPVYDPATQTMEILSFDREDESYDFEDPRMIRKKDQLDRFEYLTSLSYIRIARSKDGHHFTIDEDAFLYPFNEYQTYGIEDARCTQIGDTYYVNFSSVSPMGVCDSLVSTKDFKSYQDLGNIFAPENKDVLIFPEQINGKYYALHRPSLKSIGNYDIWIASSPDLVSWGNHHHLLGVRENTWDSGRIGGGLVPIKTDQGWLIIYHGATAQHRYCMGAALLDLDDPTKVIARSHQPIMEPEADYEKNGFFGDVVFGCGGLLDGDQLTMYYGVADTSMAGCTLSINEILDQMKEERP</sequence>
<protein>
    <submittedName>
        <fullName evidence="4">Glycosidase</fullName>
    </submittedName>
</protein>
<dbReference type="EMBL" id="NGMS01000001">
    <property type="protein sequence ID" value="OTP28202.1"/>
    <property type="molecule type" value="Genomic_DNA"/>
</dbReference>
<proteinExistence type="inferred from homology"/>
<evidence type="ECO:0000256" key="3">
    <source>
        <dbReference type="ARBA" id="ARBA00024356"/>
    </source>
</evidence>
<comment type="similarity">
    <text evidence="3">Belongs to the glycosyl hydrolase 130 family.</text>
</comment>
<dbReference type="GO" id="GO:0016798">
    <property type="term" value="F:hydrolase activity, acting on glycosyl bonds"/>
    <property type="evidence" value="ECO:0007669"/>
    <property type="project" value="UniProtKB-KW"/>
</dbReference>
<dbReference type="PIRSF" id="PIRSF016202">
    <property type="entry name" value="PH1107"/>
    <property type="match status" value="1"/>
</dbReference>
<evidence type="ECO:0000313" key="5">
    <source>
        <dbReference type="EMBL" id="OTP28202.1"/>
    </source>
</evidence>
<evidence type="ECO:0000313" key="4">
    <source>
        <dbReference type="EMBL" id="GEL80618.1"/>
    </source>
</evidence>
<evidence type="ECO:0000256" key="2">
    <source>
        <dbReference type="ARBA" id="ARBA00022679"/>
    </source>
</evidence>
<keyword evidence="2" id="KW-0808">Transferase</keyword>
<dbReference type="GO" id="GO:0016757">
    <property type="term" value="F:glycosyltransferase activity"/>
    <property type="evidence" value="ECO:0007669"/>
    <property type="project" value="UniProtKB-KW"/>
</dbReference>
<organism evidence="5 6">
    <name type="scientific">Enterococcus mundtii</name>
    <dbReference type="NCBI Taxonomy" id="53346"/>
    <lineage>
        <taxon>Bacteria</taxon>
        <taxon>Bacillati</taxon>
        <taxon>Bacillota</taxon>
        <taxon>Bacilli</taxon>
        <taxon>Lactobacillales</taxon>
        <taxon>Enterococcaceae</taxon>
        <taxon>Enterococcus</taxon>
    </lineage>
</organism>
<dbReference type="PANTHER" id="PTHR34106:SF5">
    <property type="entry name" value="GLYCOSIDASE"/>
    <property type="match status" value="1"/>
</dbReference>
<keyword evidence="7" id="KW-1185">Reference proteome</keyword>
<keyword evidence="4" id="KW-0326">Glycosidase</keyword>
<accession>A0A1L8UWG1</accession>
<dbReference type="RefSeq" id="WP_071866939.1">
    <property type="nucleotide sequence ID" value="NZ_BJWA01000012.1"/>
</dbReference>
<comment type="caution">
    <text evidence="5">The sequence shown here is derived from an EMBL/GenBank/DDBJ whole genome shotgun (WGS) entry which is preliminary data.</text>
</comment>
<dbReference type="GeneID" id="61000216"/>
<dbReference type="SUPFAM" id="SSF75005">
    <property type="entry name" value="Arabinanase/levansucrase/invertase"/>
    <property type="match status" value="1"/>
</dbReference>
<reference evidence="4 7" key="2">
    <citation type="submission" date="2019-07" db="EMBL/GenBank/DDBJ databases">
        <title>Whole genome shotgun sequence of Enterococcus mundtii NBRC 100490.</title>
        <authorList>
            <person name="Hosoyama A."/>
            <person name="Uohara A."/>
            <person name="Ohji S."/>
            <person name="Ichikawa N."/>
        </authorList>
    </citation>
    <scope>NUCLEOTIDE SEQUENCE [LARGE SCALE GENOMIC DNA]</scope>
    <source>
        <strain evidence="4 7">NBRC 100490</strain>
    </source>
</reference>
<reference evidence="5 6" key="1">
    <citation type="submission" date="2017-05" db="EMBL/GenBank/DDBJ databases">
        <title>The Genome Sequence of Enterococcus mundtii 6B1_DIV0119.</title>
        <authorList>
            <consortium name="The Broad Institute Genomics Platform"/>
            <consortium name="The Broad Institute Genomic Center for Infectious Diseases"/>
            <person name="Earl A."/>
            <person name="Manson A."/>
            <person name="Schwartman J."/>
            <person name="Gilmore M."/>
            <person name="Abouelleil A."/>
            <person name="Cao P."/>
            <person name="Chapman S."/>
            <person name="Cusick C."/>
            <person name="Shea T."/>
            <person name="Young S."/>
            <person name="Neafsey D."/>
            <person name="Nusbaum C."/>
            <person name="Birren B."/>
        </authorList>
    </citation>
    <scope>NUCLEOTIDE SEQUENCE [LARGE SCALE GENOMIC DNA]</scope>
    <source>
        <strain evidence="5 6">6B1_DIV0119</strain>
    </source>
</reference>
<evidence type="ECO:0000313" key="7">
    <source>
        <dbReference type="Proteomes" id="UP000321175"/>
    </source>
</evidence>
<dbReference type="CDD" id="cd18612">
    <property type="entry name" value="GH130_Lin0857-like"/>
    <property type="match status" value="1"/>
</dbReference>
<dbReference type="Proteomes" id="UP000195024">
    <property type="component" value="Unassembled WGS sequence"/>
</dbReference>